<proteinExistence type="predicted"/>
<reference evidence="3" key="1">
    <citation type="submission" date="2016-11" db="UniProtKB">
        <authorList>
            <consortium name="WormBaseParasite"/>
        </authorList>
    </citation>
    <scope>IDENTIFICATION</scope>
</reference>
<dbReference type="AlphaFoldDB" id="A0A1I8FDQ5"/>
<keyword evidence="2" id="KW-1185">Reference proteome</keyword>
<name>A0A1I8FDQ5_9PLAT</name>
<sequence length="136" mass="14469">AQRHQAGTLGRPKLDCQLLFRSASGSSIGHSLAAFGSLEAVEPVVTGRLGVENLEETATKLKAANFRLQWSMAALGNPQRRLLLATTPAETRSSAAFKRPSGTGRQRRCGSDSRQRLGRQLGIGPGASGLLIKFVD</sequence>
<evidence type="ECO:0000313" key="3">
    <source>
        <dbReference type="WBParaSite" id="maker-unitig_30771-snap-gene-0.2-mRNA-1"/>
    </source>
</evidence>
<accession>A0A1I8FDQ5</accession>
<dbReference type="Proteomes" id="UP000095280">
    <property type="component" value="Unplaced"/>
</dbReference>
<evidence type="ECO:0000313" key="2">
    <source>
        <dbReference type="Proteomes" id="UP000095280"/>
    </source>
</evidence>
<organism evidence="2 3">
    <name type="scientific">Macrostomum lignano</name>
    <dbReference type="NCBI Taxonomy" id="282301"/>
    <lineage>
        <taxon>Eukaryota</taxon>
        <taxon>Metazoa</taxon>
        <taxon>Spiralia</taxon>
        <taxon>Lophotrochozoa</taxon>
        <taxon>Platyhelminthes</taxon>
        <taxon>Rhabditophora</taxon>
        <taxon>Macrostomorpha</taxon>
        <taxon>Macrostomida</taxon>
        <taxon>Macrostomidae</taxon>
        <taxon>Macrostomum</taxon>
    </lineage>
</organism>
<evidence type="ECO:0000256" key="1">
    <source>
        <dbReference type="SAM" id="MobiDB-lite"/>
    </source>
</evidence>
<protein>
    <submittedName>
        <fullName evidence="3">Kinesin motor domain-containing protein</fullName>
    </submittedName>
</protein>
<feature type="region of interest" description="Disordered" evidence="1">
    <location>
        <begin position="88"/>
        <end position="118"/>
    </location>
</feature>
<dbReference type="WBParaSite" id="maker-unitig_30771-snap-gene-0.2-mRNA-1">
    <property type="protein sequence ID" value="maker-unitig_30771-snap-gene-0.2-mRNA-1"/>
    <property type="gene ID" value="maker-unitig_30771-snap-gene-0.2"/>
</dbReference>